<feature type="domain" description="RNA 2-O ribose methyltransferase substrate binding" evidence="4">
    <location>
        <begin position="1"/>
        <end position="68"/>
    </location>
</feature>
<organism evidence="5 6">
    <name type="scientific">Fenollaria massiliensis</name>
    <dbReference type="NCBI Taxonomy" id="938288"/>
    <lineage>
        <taxon>Bacteria</taxon>
        <taxon>Bacillati</taxon>
        <taxon>Bacillota</taxon>
        <taxon>Clostridia</taxon>
        <taxon>Eubacteriales</taxon>
        <taxon>Fenollaria</taxon>
    </lineage>
</organism>
<evidence type="ECO:0000256" key="2">
    <source>
        <dbReference type="ARBA" id="ARBA00022603"/>
    </source>
</evidence>
<dbReference type="Proteomes" id="UP000831151">
    <property type="component" value="Chromosome"/>
</dbReference>
<keyword evidence="3" id="KW-0808">Transferase</keyword>
<dbReference type="GO" id="GO:0032259">
    <property type="term" value="P:methylation"/>
    <property type="evidence" value="ECO:0007669"/>
    <property type="project" value="UniProtKB-KW"/>
</dbReference>
<dbReference type="GO" id="GO:0006396">
    <property type="term" value="P:RNA processing"/>
    <property type="evidence" value="ECO:0007669"/>
    <property type="project" value="InterPro"/>
</dbReference>
<evidence type="ECO:0000256" key="1">
    <source>
        <dbReference type="ARBA" id="ARBA00007228"/>
    </source>
</evidence>
<dbReference type="SMART" id="SM00967">
    <property type="entry name" value="SpoU_sub_bind"/>
    <property type="match status" value="1"/>
</dbReference>
<sequence length="236" mass="25740">MELLKNGRAIDKLYVQKGELKGSIGRILSLASQNGVIVQRVEREKLDSLSKGEVHQGVVAFTAGFEYKSIEDGFKLAEEKGEDPFFVILDGIEDTHNLGAIIRTAECAGVHAVIIPKRRSAMVNETVYKASAGAVDNMIVVSVTNLNQEIKELKERNVWIYGLDMDGQKYTKANLLGPVALVVGSEGKGLSELVKKNCDAIISLPMFGKTNSLNASNAAAIAMYEILRQKDEKEKA</sequence>
<keyword evidence="2" id="KW-0489">Methyltransferase</keyword>
<gene>
    <name evidence="5" type="primary">rlmB</name>
    <name evidence="5" type="ORF">M1R53_05905</name>
</gene>
<evidence type="ECO:0000313" key="6">
    <source>
        <dbReference type="Proteomes" id="UP000831151"/>
    </source>
</evidence>
<dbReference type="Pfam" id="PF08032">
    <property type="entry name" value="SpoU_sub_bind"/>
    <property type="match status" value="1"/>
</dbReference>
<accession>A0A9E7IXS8</accession>
<dbReference type="KEGG" id="fms:M1R53_05905"/>
<dbReference type="InterPro" id="IPR029028">
    <property type="entry name" value="Alpha/beta_knot_MTases"/>
</dbReference>
<comment type="similarity">
    <text evidence="1">Belongs to the class IV-like SAM-binding methyltransferase superfamily. RNA methyltransferase TrmH family.</text>
</comment>
<dbReference type="GO" id="GO:0005829">
    <property type="term" value="C:cytosol"/>
    <property type="evidence" value="ECO:0007669"/>
    <property type="project" value="TreeGrafter"/>
</dbReference>
<reference evidence="5" key="1">
    <citation type="submission" date="2022-04" db="EMBL/GenBank/DDBJ databases">
        <title>Complete genome sequences of Ezakiella coagulans and Fenollaria massiliensis.</title>
        <authorList>
            <person name="France M.T."/>
            <person name="Clifford J."/>
            <person name="Narina S."/>
            <person name="Rutt L."/>
            <person name="Ravel J."/>
        </authorList>
    </citation>
    <scope>NUCLEOTIDE SEQUENCE</scope>
    <source>
        <strain evidence="5">C0061C2</strain>
    </source>
</reference>
<dbReference type="Gene3D" id="3.30.1330.30">
    <property type="match status" value="1"/>
</dbReference>
<dbReference type="InterPro" id="IPR001537">
    <property type="entry name" value="SpoU_MeTrfase"/>
</dbReference>
<dbReference type="Gene3D" id="3.40.1280.10">
    <property type="match status" value="1"/>
</dbReference>
<proteinExistence type="inferred from homology"/>
<dbReference type="FunFam" id="3.40.1280.10:FF:000008">
    <property type="entry name" value="Group 3 RNA methyltransferase TrmH"/>
    <property type="match status" value="1"/>
</dbReference>
<dbReference type="AlphaFoldDB" id="A0A9E7IXS8"/>
<evidence type="ECO:0000256" key="3">
    <source>
        <dbReference type="ARBA" id="ARBA00022679"/>
    </source>
</evidence>
<dbReference type="CDD" id="cd18103">
    <property type="entry name" value="SpoU-like_RlmB"/>
    <property type="match status" value="1"/>
</dbReference>
<dbReference type="Pfam" id="PF00588">
    <property type="entry name" value="SpoU_methylase"/>
    <property type="match status" value="1"/>
</dbReference>
<dbReference type="SUPFAM" id="SSF55315">
    <property type="entry name" value="L30e-like"/>
    <property type="match status" value="1"/>
</dbReference>
<dbReference type="EMBL" id="CP096649">
    <property type="protein sequence ID" value="UQK59876.1"/>
    <property type="molecule type" value="Genomic_DNA"/>
</dbReference>
<dbReference type="InterPro" id="IPR029026">
    <property type="entry name" value="tRNA_m1G_MTases_N"/>
</dbReference>
<dbReference type="InterPro" id="IPR029064">
    <property type="entry name" value="Ribosomal_eL30-like_sf"/>
</dbReference>
<dbReference type="GO" id="GO:0008173">
    <property type="term" value="F:RNA methyltransferase activity"/>
    <property type="evidence" value="ECO:0007669"/>
    <property type="project" value="InterPro"/>
</dbReference>
<dbReference type="SUPFAM" id="SSF75217">
    <property type="entry name" value="alpha/beta knot"/>
    <property type="match status" value="1"/>
</dbReference>
<dbReference type="PANTHER" id="PTHR46429:SF1">
    <property type="entry name" value="23S RRNA (GUANOSINE-2'-O-)-METHYLTRANSFERASE RLMB"/>
    <property type="match status" value="1"/>
</dbReference>
<protein>
    <submittedName>
        <fullName evidence="5">23S rRNA (Guanosine(2251)-2'-O)-methyltransferase RlmB</fullName>
    </submittedName>
</protein>
<dbReference type="NCBIfam" id="TIGR00186">
    <property type="entry name" value="rRNA_methyl_3"/>
    <property type="match status" value="1"/>
</dbReference>
<dbReference type="InterPro" id="IPR004441">
    <property type="entry name" value="rRNA_MeTrfase_TrmH"/>
</dbReference>
<dbReference type="InterPro" id="IPR013123">
    <property type="entry name" value="SpoU_subst-bd"/>
</dbReference>
<name>A0A9E7IXS8_9FIRM</name>
<keyword evidence="6" id="KW-1185">Reference proteome</keyword>
<dbReference type="PANTHER" id="PTHR46429">
    <property type="entry name" value="23S RRNA (GUANOSINE-2'-O-)-METHYLTRANSFERASE RLMB"/>
    <property type="match status" value="1"/>
</dbReference>
<dbReference type="GO" id="GO:0003723">
    <property type="term" value="F:RNA binding"/>
    <property type="evidence" value="ECO:0007669"/>
    <property type="project" value="InterPro"/>
</dbReference>
<evidence type="ECO:0000259" key="4">
    <source>
        <dbReference type="SMART" id="SM00967"/>
    </source>
</evidence>
<evidence type="ECO:0000313" key="5">
    <source>
        <dbReference type="EMBL" id="UQK59876.1"/>
    </source>
</evidence>